<dbReference type="EMBL" id="JACXSI010000004">
    <property type="protein sequence ID" value="MBD3107206.1"/>
    <property type="molecule type" value="Genomic_DNA"/>
</dbReference>
<dbReference type="PANTHER" id="PTHR43365">
    <property type="entry name" value="BLR7806 PROTEIN"/>
    <property type="match status" value="1"/>
</dbReference>
<dbReference type="InterPro" id="IPR016039">
    <property type="entry name" value="Thiolase-like"/>
</dbReference>
<dbReference type="Gene3D" id="3.40.47.10">
    <property type="match status" value="2"/>
</dbReference>
<dbReference type="AlphaFoldDB" id="A0A927CTL0"/>
<feature type="domain" description="Thiolase N-terminal" evidence="5">
    <location>
        <begin position="4"/>
        <end position="217"/>
    </location>
</feature>
<dbReference type="PANTHER" id="PTHR43365:SF1">
    <property type="entry name" value="ACETYL-COA C-ACYLTRANSFERASE"/>
    <property type="match status" value="1"/>
</dbReference>
<dbReference type="InterPro" id="IPR002155">
    <property type="entry name" value="Thiolase"/>
</dbReference>
<evidence type="ECO:0000256" key="2">
    <source>
        <dbReference type="ARBA" id="ARBA00022679"/>
    </source>
</evidence>
<dbReference type="RefSeq" id="WP_190996754.1">
    <property type="nucleotide sequence ID" value="NZ_JACXSI010000004.1"/>
</dbReference>
<dbReference type="CDD" id="cd00751">
    <property type="entry name" value="thiolase"/>
    <property type="match status" value="1"/>
</dbReference>
<keyword evidence="3 4" id="KW-0012">Acyltransferase</keyword>
<keyword evidence="8" id="KW-1185">Reference proteome</keyword>
<comment type="similarity">
    <text evidence="1 4">Belongs to the thiolase-like superfamily. Thiolase family.</text>
</comment>
<dbReference type="Pfam" id="PF00108">
    <property type="entry name" value="Thiolase_N"/>
    <property type="match status" value="1"/>
</dbReference>
<evidence type="ECO:0000259" key="5">
    <source>
        <dbReference type="Pfam" id="PF00108"/>
    </source>
</evidence>
<comment type="caution">
    <text evidence="7">The sequence shown here is derived from an EMBL/GenBank/DDBJ whole genome shotgun (WGS) entry which is preliminary data.</text>
</comment>
<dbReference type="Pfam" id="PF02803">
    <property type="entry name" value="Thiolase_C"/>
    <property type="match status" value="1"/>
</dbReference>
<name>A0A927CTL0_9BACI</name>
<feature type="domain" description="Thiolase C-terminal" evidence="6">
    <location>
        <begin position="266"/>
        <end position="387"/>
    </location>
</feature>
<evidence type="ECO:0000256" key="4">
    <source>
        <dbReference type="RuleBase" id="RU003557"/>
    </source>
</evidence>
<dbReference type="InterPro" id="IPR020616">
    <property type="entry name" value="Thiolase_N"/>
</dbReference>
<reference evidence="7" key="1">
    <citation type="submission" date="2020-09" db="EMBL/GenBank/DDBJ databases">
        <title>Bacillus faecalis sp. nov., a moderately halophilic bacterium isolated from cow faeces.</title>
        <authorList>
            <person name="Jiang L."/>
            <person name="Lee J."/>
        </authorList>
    </citation>
    <scope>NUCLEOTIDE SEQUENCE</scope>
    <source>
        <strain evidence="7">AGMB 02131</strain>
    </source>
</reference>
<dbReference type="Proteomes" id="UP000602076">
    <property type="component" value="Unassembled WGS sequence"/>
</dbReference>
<dbReference type="EC" id="2.3.1.16" evidence="7"/>
<sequence length="388" mass="42002">MEAYIFNTVRTPRGAFRKGSLKDVAPIELLLPLLQRLREDSRLIDKVNDVILGCVTQTNLQGANIAKTALLVAGYPESVPGMTVNRYCTSGLDAILLAAAKVNSGIGDFVLAGGVESCSLVPMFSDHGPWFADPVISEKTKFIPIGLSADLMASNNDYSRQQLDEYACHSHERAASATKQGCFLKSMVSLPSLSEDECIRLGMTVESMEHLSSTFNEDKRQMWESRIQPFGKGIIHYHHPGNSPVLADGAALLPISGKRAGEEAGLKPRARIVHAVNVSTDPLLLNGGEEATIRLLKEVNRSPDEIDLFEVYEAYAATVLQYKEKFDIPIEKLNTNGGVIAMGHALGATGAMMTMTLLDELERRELKTGIVAMSGGAGVGTAMLIERV</sequence>
<evidence type="ECO:0000259" key="6">
    <source>
        <dbReference type="Pfam" id="PF02803"/>
    </source>
</evidence>
<dbReference type="InterPro" id="IPR020617">
    <property type="entry name" value="Thiolase_C"/>
</dbReference>
<dbReference type="NCBIfam" id="TIGR01930">
    <property type="entry name" value="AcCoA-C-Actrans"/>
    <property type="match status" value="1"/>
</dbReference>
<evidence type="ECO:0000256" key="1">
    <source>
        <dbReference type="ARBA" id="ARBA00010982"/>
    </source>
</evidence>
<evidence type="ECO:0000256" key="3">
    <source>
        <dbReference type="ARBA" id="ARBA00023315"/>
    </source>
</evidence>
<evidence type="ECO:0000313" key="8">
    <source>
        <dbReference type="Proteomes" id="UP000602076"/>
    </source>
</evidence>
<gene>
    <name evidence="7" type="ORF">IEO70_02415</name>
</gene>
<dbReference type="PIRSF" id="PIRSF000429">
    <property type="entry name" value="Ac-CoA_Ac_transf"/>
    <property type="match status" value="1"/>
</dbReference>
<protein>
    <submittedName>
        <fullName evidence="7">Acetyl-CoA C-acyltransferase</fullName>
        <ecNumber evidence="7">2.3.1.16</ecNumber>
    </submittedName>
</protein>
<evidence type="ECO:0000313" key="7">
    <source>
        <dbReference type="EMBL" id="MBD3107206.1"/>
    </source>
</evidence>
<keyword evidence="2 4" id="KW-0808">Transferase</keyword>
<dbReference type="GO" id="GO:0003988">
    <property type="term" value="F:acetyl-CoA C-acyltransferase activity"/>
    <property type="evidence" value="ECO:0007669"/>
    <property type="project" value="UniProtKB-EC"/>
</dbReference>
<proteinExistence type="inferred from homology"/>
<accession>A0A927CTL0</accession>
<dbReference type="SUPFAM" id="SSF53901">
    <property type="entry name" value="Thiolase-like"/>
    <property type="match status" value="2"/>
</dbReference>
<organism evidence="7 8">
    <name type="scientific">Peribacillus faecalis</name>
    <dbReference type="NCBI Taxonomy" id="2772559"/>
    <lineage>
        <taxon>Bacteria</taxon>
        <taxon>Bacillati</taxon>
        <taxon>Bacillota</taxon>
        <taxon>Bacilli</taxon>
        <taxon>Bacillales</taxon>
        <taxon>Bacillaceae</taxon>
        <taxon>Peribacillus</taxon>
    </lineage>
</organism>